<reference evidence="3" key="1">
    <citation type="submission" date="2019-12" db="UniProtKB">
        <authorList>
            <consortium name="WormBaseParasite"/>
        </authorList>
    </citation>
    <scope>IDENTIFICATION</scope>
</reference>
<evidence type="ECO:0000313" key="3">
    <source>
        <dbReference type="WBParaSite" id="TMUE_1000004255.1"/>
    </source>
</evidence>
<accession>A0A5S6QAY1</accession>
<feature type="compositionally biased region" description="Polar residues" evidence="1">
    <location>
        <begin position="61"/>
        <end position="76"/>
    </location>
</feature>
<protein>
    <submittedName>
        <fullName evidence="3">Small EDRK-rich factor-like N-terminal domain-containing protein</fullName>
    </submittedName>
</protein>
<dbReference type="Proteomes" id="UP000046395">
    <property type="component" value="Unassembled WGS sequence"/>
</dbReference>
<evidence type="ECO:0000256" key="1">
    <source>
        <dbReference type="SAM" id="MobiDB-lite"/>
    </source>
</evidence>
<feature type="region of interest" description="Disordered" evidence="1">
    <location>
        <begin position="13"/>
        <end position="150"/>
    </location>
</feature>
<sequence>MFQNVALFYWTSVPSKMAASKRRKEAKLQNAKERKQSSQKVKEVAPAEKSKKRGSVGSSGCTMDTLKNNRTHPSNSAKRRGQPLKAQSRRLSERTNPSLVEKHDAETRSPACQSKRQTRSFTSKASTLASCSHVQNSPYDDHRQPTKRPS</sequence>
<dbReference type="WBParaSite" id="TMUE_1000004255.1">
    <property type="protein sequence ID" value="TMUE_1000004255.1"/>
    <property type="gene ID" value="WBGene00285743"/>
</dbReference>
<feature type="compositionally biased region" description="Polar residues" evidence="1">
    <location>
        <begin position="110"/>
        <end position="138"/>
    </location>
</feature>
<keyword evidence="2" id="KW-1185">Reference proteome</keyword>
<name>A0A5S6QAY1_TRIMR</name>
<proteinExistence type="predicted"/>
<evidence type="ECO:0000313" key="2">
    <source>
        <dbReference type="Proteomes" id="UP000046395"/>
    </source>
</evidence>
<feature type="compositionally biased region" description="Basic and acidic residues" evidence="1">
    <location>
        <begin position="26"/>
        <end position="49"/>
    </location>
</feature>
<dbReference type="AlphaFoldDB" id="A0A5S6QAY1"/>
<organism evidence="2 3">
    <name type="scientific">Trichuris muris</name>
    <name type="common">Mouse whipworm</name>
    <dbReference type="NCBI Taxonomy" id="70415"/>
    <lineage>
        <taxon>Eukaryota</taxon>
        <taxon>Metazoa</taxon>
        <taxon>Ecdysozoa</taxon>
        <taxon>Nematoda</taxon>
        <taxon>Enoplea</taxon>
        <taxon>Dorylaimia</taxon>
        <taxon>Trichinellida</taxon>
        <taxon>Trichuridae</taxon>
        <taxon>Trichuris</taxon>
    </lineage>
</organism>